<evidence type="ECO:0000313" key="1">
    <source>
        <dbReference type="EMBL" id="KAG8581626.1"/>
    </source>
</evidence>
<gene>
    <name evidence="1" type="ORF">GDO81_007738</name>
</gene>
<dbReference type="Proteomes" id="UP000824782">
    <property type="component" value="Unassembled WGS sequence"/>
</dbReference>
<evidence type="ECO:0000313" key="2">
    <source>
        <dbReference type="Proteomes" id="UP000824782"/>
    </source>
</evidence>
<dbReference type="EMBL" id="WNYA01000003">
    <property type="protein sequence ID" value="KAG8581626.1"/>
    <property type="molecule type" value="Genomic_DNA"/>
</dbReference>
<reference evidence="1" key="1">
    <citation type="thesis" date="2020" institute="ProQuest LLC" country="789 East Eisenhower Parkway, Ann Arbor, MI, USA">
        <title>Comparative Genomics and Chromosome Evolution.</title>
        <authorList>
            <person name="Mudd A.B."/>
        </authorList>
    </citation>
    <scope>NUCLEOTIDE SEQUENCE</scope>
    <source>
        <strain evidence="1">237g6f4</strain>
        <tissue evidence="1">Blood</tissue>
    </source>
</reference>
<keyword evidence="2" id="KW-1185">Reference proteome</keyword>
<dbReference type="AlphaFoldDB" id="A0AAV7CAJ3"/>
<accession>A0AAV7CAJ3</accession>
<protein>
    <submittedName>
        <fullName evidence="1">Uncharacterized protein</fullName>
    </submittedName>
</protein>
<name>A0AAV7CAJ3_ENGPU</name>
<organism evidence="1 2">
    <name type="scientific">Engystomops pustulosus</name>
    <name type="common">Tungara frog</name>
    <name type="synonym">Physalaemus pustulosus</name>
    <dbReference type="NCBI Taxonomy" id="76066"/>
    <lineage>
        <taxon>Eukaryota</taxon>
        <taxon>Metazoa</taxon>
        <taxon>Chordata</taxon>
        <taxon>Craniata</taxon>
        <taxon>Vertebrata</taxon>
        <taxon>Euteleostomi</taxon>
        <taxon>Amphibia</taxon>
        <taxon>Batrachia</taxon>
        <taxon>Anura</taxon>
        <taxon>Neobatrachia</taxon>
        <taxon>Hyloidea</taxon>
        <taxon>Leptodactylidae</taxon>
        <taxon>Leiuperinae</taxon>
        <taxon>Engystomops</taxon>
    </lineage>
</organism>
<proteinExistence type="predicted"/>
<sequence>MMPVWRTAASIHHLVWTTKHLWMVTSVHNVLRDYMEMESNVLTLMNVMKESQIVTRFASILWPDIPVPVTMATRFLQTINIVMISMNV</sequence>
<comment type="caution">
    <text evidence="1">The sequence shown here is derived from an EMBL/GenBank/DDBJ whole genome shotgun (WGS) entry which is preliminary data.</text>
</comment>